<dbReference type="SUPFAM" id="SSF48726">
    <property type="entry name" value="Immunoglobulin"/>
    <property type="match status" value="2"/>
</dbReference>
<dbReference type="HOGENOM" id="CLU_1590268_0_0_1"/>
<dbReference type="GO" id="GO:0098609">
    <property type="term" value="P:cell-cell adhesion"/>
    <property type="evidence" value="ECO:0007669"/>
    <property type="project" value="TreeGrafter"/>
</dbReference>
<dbReference type="STRING" id="7757.ENSPMAP00000007438"/>
<comment type="subcellular location">
    <subcellularLocation>
        <location evidence="1">Membrane</location>
        <topology evidence="1">Single-pass type I membrane protein</topology>
    </subcellularLocation>
</comment>
<dbReference type="GO" id="GO:0050839">
    <property type="term" value="F:cell adhesion molecule binding"/>
    <property type="evidence" value="ECO:0007669"/>
    <property type="project" value="TreeGrafter"/>
</dbReference>
<dbReference type="PROSITE" id="PS50835">
    <property type="entry name" value="IG_LIKE"/>
    <property type="match status" value="2"/>
</dbReference>
<dbReference type="InterPro" id="IPR051275">
    <property type="entry name" value="Cell_adhesion_signaling"/>
</dbReference>
<dbReference type="AlphaFoldDB" id="S4RQF2"/>
<dbReference type="InterPro" id="IPR003598">
    <property type="entry name" value="Ig_sub2"/>
</dbReference>
<organism evidence="7">
    <name type="scientific">Petromyzon marinus</name>
    <name type="common">Sea lamprey</name>
    <dbReference type="NCBI Taxonomy" id="7757"/>
    <lineage>
        <taxon>Eukaryota</taxon>
        <taxon>Metazoa</taxon>
        <taxon>Chordata</taxon>
        <taxon>Craniata</taxon>
        <taxon>Vertebrata</taxon>
        <taxon>Cyclostomata</taxon>
        <taxon>Hyperoartia</taxon>
        <taxon>Petromyzontiformes</taxon>
        <taxon>Petromyzontidae</taxon>
        <taxon>Petromyzon</taxon>
    </lineage>
</organism>
<sequence>LQIGTCVLKNGHPKPSSVTWYKSEIPILQGEDHRDNVTETVTEDSGKWTVRSTLRYKPRIHDHGSQFFCKASYHIPGESISMVSSKATLTLMFPPASVFITVEPQHGNVQEDGNATLTCNANANPPPSYTFYSASMPDTNKPITKGVNGNQLHLARITRSQSGKYRCQ</sequence>
<dbReference type="GO" id="GO:0005886">
    <property type="term" value="C:plasma membrane"/>
    <property type="evidence" value="ECO:0007669"/>
    <property type="project" value="TreeGrafter"/>
</dbReference>
<evidence type="ECO:0000256" key="1">
    <source>
        <dbReference type="ARBA" id="ARBA00004479"/>
    </source>
</evidence>
<reference evidence="7" key="1">
    <citation type="submission" date="2025-08" db="UniProtKB">
        <authorList>
            <consortium name="Ensembl"/>
        </authorList>
    </citation>
    <scope>IDENTIFICATION</scope>
</reference>
<dbReference type="Gene3D" id="2.60.40.10">
    <property type="entry name" value="Immunoglobulins"/>
    <property type="match status" value="2"/>
</dbReference>
<keyword evidence="3" id="KW-1015">Disulfide bond</keyword>
<feature type="domain" description="Ig-like" evidence="6">
    <location>
        <begin position="94"/>
        <end position="168"/>
    </location>
</feature>
<keyword evidence="2" id="KW-0472">Membrane</keyword>
<evidence type="ECO:0000256" key="5">
    <source>
        <dbReference type="ARBA" id="ARBA00023319"/>
    </source>
</evidence>
<keyword evidence="4" id="KW-0325">Glycoprotein</keyword>
<dbReference type="Pfam" id="PF08205">
    <property type="entry name" value="C2-set_2"/>
    <property type="match status" value="1"/>
</dbReference>
<dbReference type="CDD" id="cd00096">
    <property type="entry name" value="Ig"/>
    <property type="match status" value="1"/>
</dbReference>
<feature type="domain" description="Ig-like" evidence="6">
    <location>
        <begin position="1"/>
        <end position="90"/>
    </location>
</feature>
<evidence type="ECO:0000313" key="7">
    <source>
        <dbReference type="Ensembl" id="ENSPMAP00000007438.1"/>
    </source>
</evidence>
<dbReference type="PANTHER" id="PTHR11640">
    <property type="entry name" value="NEPHRIN"/>
    <property type="match status" value="1"/>
</dbReference>
<proteinExistence type="predicted"/>
<keyword evidence="5" id="KW-0393">Immunoglobulin domain</keyword>
<protein>
    <recommendedName>
        <fullName evidence="6">Ig-like domain-containing protein</fullName>
    </recommendedName>
</protein>
<dbReference type="InterPro" id="IPR007110">
    <property type="entry name" value="Ig-like_dom"/>
</dbReference>
<dbReference type="GeneTree" id="ENSGT00940000155838"/>
<dbReference type="SMART" id="SM00408">
    <property type="entry name" value="IGc2"/>
    <property type="match status" value="1"/>
</dbReference>
<evidence type="ECO:0000256" key="3">
    <source>
        <dbReference type="ARBA" id="ARBA00023157"/>
    </source>
</evidence>
<dbReference type="Ensembl" id="ENSPMAT00000007472.1">
    <property type="protein sequence ID" value="ENSPMAP00000007438.1"/>
    <property type="gene ID" value="ENSPMAG00000006753.1"/>
</dbReference>
<accession>S4RQF2</accession>
<evidence type="ECO:0000256" key="4">
    <source>
        <dbReference type="ARBA" id="ARBA00023180"/>
    </source>
</evidence>
<dbReference type="InterPro" id="IPR013783">
    <property type="entry name" value="Ig-like_fold"/>
</dbReference>
<name>S4RQF2_PETMA</name>
<evidence type="ECO:0000256" key="2">
    <source>
        <dbReference type="ARBA" id="ARBA00023136"/>
    </source>
</evidence>
<dbReference type="Pfam" id="PF13927">
    <property type="entry name" value="Ig_3"/>
    <property type="match status" value="1"/>
</dbReference>
<dbReference type="PANTHER" id="PTHR11640:SF162">
    <property type="entry name" value="BASAL CELL ADHESION MOLECULE ISOFORM X1-RELATED"/>
    <property type="match status" value="1"/>
</dbReference>
<dbReference type="OMA" id="YTIANPM"/>
<evidence type="ECO:0000259" key="6">
    <source>
        <dbReference type="PROSITE" id="PS50835"/>
    </source>
</evidence>
<dbReference type="InterPro" id="IPR036179">
    <property type="entry name" value="Ig-like_dom_sf"/>
</dbReference>
<dbReference type="InterPro" id="IPR013162">
    <property type="entry name" value="CD80_C2-set"/>
</dbReference>
<dbReference type="GO" id="GO:0005911">
    <property type="term" value="C:cell-cell junction"/>
    <property type="evidence" value="ECO:0007669"/>
    <property type="project" value="TreeGrafter"/>
</dbReference>
<reference evidence="7" key="2">
    <citation type="submission" date="2025-09" db="UniProtKB">
        <authorList>
            <consortium name="Ensembl"/>
        </authorList>
    </citation>
    <scope>IDENTIFICATION</scope>
</reference>